<dbReference type="AlphaFoldDB" id="A0A3D8IBJ5"/>
<keyword evidence="3" id="KW-1185">Reference proteome</keyword>
<dbReference type="Proteomes" id="UP000256650">
    <property type="component" value="Unassembled WGS sequence"/>
</dbReference>
<accession>A0A3D8IBJ5</accession>
<dbReference type="EMBL" id="NXLS01000006">
    <property type="protein sequence ID" value="RDU62512.1"/>
    <property type="molecule type" value="Genomic_DNA"/>
</dbReference>
<feature type="compositionally biased region" description="Polar residues" evidence="1">
    <location>
        <begin position="1"/>
        <end position="19"/>
    </location>
</feature>
<dbReference type="RefSeq" id="WP_115551777.1">
    <property type="nucleotide sequence ID" value="NZ_CAONBV010000008.1"/>
</dbReference>
<evidence type="ECO:0000256" key="1">
    <source>
        <dbReference type="SAM" id="MobiDB-lite"/>
    </source>
</evidence>
<gene>
    <name evidence="2" type="ORF">CQA43_06325</name>
</gene>
<reference evidence="2 3" key="1">
    <citation type="submission" date="2018-04" db="EMBL/GenBank/DDBJ databases">
        <title>Novel Campyloabacter and Helicobacter Species and Strains.</title>
        <authorList>
            <person name="Mannion A.J."/>
            <person name="Shen Z."/>
            <person name="Fox J.G."/>
        </authorList>
    </citation>
    <scope>NUCLEOTIDE SEQUENCE [LARGE SCALE GENOMIC DNA]</scope>
    <source>
        <strain evidence="2 3">MIT 99-5101</strain>
    </source>
</reference>
<evidence type="ECO:0000313" key="2">
    <source>
        <dbReference type="EMBL" id="RDU62512.1"/>
    </source>
</evidence>
<dbReference type="OrthoDB" id="5329167at2"/>
<name>A0A3D8IBJ5_9HELI</name>
<comment type="caution">
    <text evidence="2">The sequence shown here is derived from an EMBL/GenBank/DDBJ whole genome shotgun (WGS) entry which is preliminary data.</text>
</comment>
<evidence type="ECO:0000313" key="3">
    <source>
        <dbReference type="Proteomes" id="UP000256650"/>
    </source>
</evidence>
<dbReference type="GeneID" id="82535903"/>
<sequence>MQINTQNYQNLSLYKNPSNQTQTTQSQEDSKTFGEHLGMVVPTEEKLKQWESESQNIQEDSTPTLDRGTRALALAAKFANDIEKAMKAQGISDVSKLDKAIFNQVRRESSLESSPEKIQDLLDETIFALQNDRVQSGHLSNGAFESQAQFEARKTKTIDILSEILQGIKA</sequence>
<proteinExistence type="predicted"/>
<organism evidence="2 3">
    <name type="scientific">Helicobacter ganmani</name>
    <dbReference type="NCBI Taxonomy" id="60246"/>
    <lineage>
        <taxon>Bacteria</taxon>
        <taxon>Pseudomonadati</taxon>
        <taxon>Campylobacterota</taxon>
        <taxon>Epsilonproteobacteria</taxon>
        <taxon>Campylobacterales</taxon>
        <taxon>Helicobacteraceae</taxon>
        <taxon>Helicobacter</taxon>
    </lineage>
</organism>
<protein>
    <submittedName>
        <fullName evidence="2">Uncharacterized protein</fullName>
    </submittedName>
</protein>
<feature type="region of interest" description="Disordered" evidence="1">
    <location>
        <begin position="1"/>
        <end position="31"/>
    </location>
</feature>